<keyword evidence="5" id="KW-1185">Reference proteome</keyword>
<evidence type="ECO:0000313" key="4">
    <source>
        <dbReference type="EMBL" id="NNG25148.1"/>
    </source>
</evidence>
<dbReference type="RefSeq" id="WP_171087519.1">
    <property type="nucleotide sequence ID" value="NZ_JABAIV010000008.1"/>
</dbReference>
<feature type="signal peptide" evidence="2">
    <location>
        <begin position="1"/>
        <end position="26"/>
    </location>
</feature>
<accession>A0A7Y2K2J4</accession>
<evidence type="ECO:0000256" key="1">
    <source>
        <dbReference type="SAM" id="MobiDB-lite"/>
    </source>
</evidence>
<organism evidence="4 5">
    <name type="scientific">Telluria aromaticivorans</name>
    <dbReference type="NCBI Taxonomy" id="2725995"/>
    <lineage>
        <taxon>Bacteria</taxon>
        <taxon>Pseudomonadati</taxon>
        <taxon>Pseudomonadota</taxon>
        <taxon>Betaproteobacteria</taxon>
        <taxon>Burkholderiales</taxon>
        <taxon>Oxalobacteraceae</taxon>
        <taxon>Telluria group</taxon>
        <taxon>Telluria</taxon>
    </lineage>
</organism>
<name>A0A7Y2K2J4_9BURK</name>
<comment type="caution">
    <text evidence="4">The sequence shown here is derived from an EMBL/GenBank/DDBJ whole genome shotgun (WGS) entry which is preliminary data.</text>
</comment>
<dbReference type="NCBIfam" id="TIGR02595">
    <property type="entry name" value="PEP_CTERM"/>
    <property type="match status" value="1"/>
</dbReference>
<protein>
    <submittedName>
        <fullName evidence="4">PEP-CTERM sorting domain-containing protein</fullName>
    </submittedName>
</protein>
<reference evidence="4 5" key="1">
    <citation type="submission" date="2020-04" db="EMBL/GenBank/DDBJ databases">
        <title>Massilia sp. nov., a cold adapted bacteria isolated from Arctic soil.</title>
        <authorList>
            <person name="Son J."/>
            <person name="Ka J.-O."/>
        </authorList>
    </citation>
    <scope>NUCLEOTIDE SEQUENCE [LARGE SCALE GENOMIC DNA]</scope>
    <source>
        <strain evidence="4 5">ML15P13</strain>
    </source>
</reference>
<feature type="domain" description="Ice-binding protein C-terminal" evidence="3">
    <location>
        <begin position="162"/>
        <end position="187"/>
    </location>
</feature>
<dbReference type="Pfam" id="PF07589">
    <property type="entry name" value="PEP-CTERM"/>
    <property type="match status" value="1"/>
</dbReference>
<keyword evidence="2" id="KW-0732">Signal</keyword>
<feature type="region of interest" description="Disordered" evidence="1">
    <location>
        <begin position="184"/>
        <end position="203"/>
    </location>
</feature>
<dbReference type="Proteomes" id="UP000533905">
    <property type="component" value="Unassembled WGS sequence"/>
</dbReference>
<gene>
    <name evidence="4" type="ORF">HGB41_19370</name>
</gene>
<evidence type="ECO:0000313" key="5">
    <source>
        <dbReference type="Proteomes" id="UP000533905"/>
    </source>
</evidence>
<proteinExistence type="predicted"/>
<dbReference type="AlphaFoldDB" id="A0A7Y2K2J4"/>
<feature type="chain" id="PRO_5030871463" evidence="2">
    <location>
        <begin position="27"/>
        <end position="203"/>
    </location>
</feature>
<dbReference type="EMBL" id="JABAIV010000008">
    <property type="protein sequence ID" value="NNG25148.1"/>
    <property type="molecule type" value="Genomic_DNA"/>
</dbReference>
<evidence type="ECO:0000259" key="3">
    <source>
        <dbReference type="Pfam" id="PF07589"/>
    </source>
</evidence>
<sequence>MSLFRTLMLALLSLLTVGLGQVPAHASVIVAQLIDSNPGIRGLTYIDGILTQDELLGEEVYAGRFTGFILRDPGLLVEDVGQRINIFDSGGENLIATLAYGGNVGTNFVNTMYFSDSDNDELTPVVFPTLSLIANGSIQTVLELTSDTGDQYIFQYQYIPATIPEPSTIALLSIATGALGLMRRQRRQQTPAPRSDIAGASEA</sequence>
<evidence type="ECO:0000256" key="2">
    <source>
        <dbReference type="SAM" id="SignalP"/>
    </source>
</evidence>
<dbReference type="InterPro" id="IPR013424">
    <property type="entry name" value="Ice-binding_C"/>
</dbReference>